<evidence type="ECO:0000313" key="2">
    <source>
        <dbReference type="Proteomes" id="UP000186922"/>
    </source>
</evidence>
<evidence type="ECO:0000313" key="1">
    <source>
        <dbReference type="EMBL" id="GAU89884.1"/>
    </source>
</evidence>
<organism evidence="1 2">
    <name type="scientific">Ramazzottius varieornatus</name>
    <name type="common">Water bear</name>
    <name type="synonym">Tardigrade</name>
    <dbReference type="NCBI Taxonomy" id="947166"/>
    <lineage>
        <taxon>Eukaryota</taxon>
        <taxon>Metazoa</taxon>
        <taxon>Ecdysozoa</taxon>
        <taxon>Tardigrada</taxon>
        <taxon>Eutardigrada</taxon>
        <taxon>Parachela</taxon>
        <taxon>Hypsibioidea</taxon>
        <taxon>Ramazzottiidae</taxon>
        <taxon>Ramazzottius</taxon>
    </lineage>
</organism>
<dbReference type="Proteomes" id="UP000186922">
    <property type="component" value="Unassembled WGS sequence"/>
</dbReference>
<comment type="caution">
    <text evidence="1">The sequence shown here is derived from an EMBL/GenBank/DDBJ whole genome shotgun (WGS) entry which is preliminary data.</text>
</comment>
<protein>
    <recommendedName>
        <fullName evidence="3">DDE-1 domain-containing protein</fullName>
    </recommendedName>
</protein>
<sequence length="140" mass="16014">MALFSGKRHVRSCLDGTGGHCYQGVNDSGTMDQMHFASYIKMIVFPAVTKMENGIFVDRHFSHINNFTLTKYIKEFEAETGKIVYVFALPAGQTNHLQPFDVSVFGQVKRAWGDFLRHRRVVIGGLVKLWSFKFLWNPPK</sequence>
<reference evidence="1 2" key="1">
    <citation type="journal article" date="2016" name="Nat. Commun.">
        <title>Extremotolerant tardigrade genome and improved radiotolerance of human cultured cells by tardigrade-unique protein.</title>
        <authorList>
            <person name="Hashimoto T."/>
            <person name="Horikawa D.D."/>
            <person name="Saito Y."/>
            <person name="Kuwahara H."/>
            <person name="Kozuka-Hata H."/>
            <person name="Shin-I T."/>
            <person name="Minakuchi Y."/>
            <person name="Ohishi K."/>
            <person name="Motoyama A."/>
            <person name="Aizu T."/>
            <person name="Enomoto A."/>
            <person name="Kondo K."/>
            <person name="Tanaka S."/>
            <person name="Hara Y."/>
            <person name="Koshikawa S."/>
            <person name="Sagara H."/>
            <person name="Miura T."/>
            <person name="Yokobori S."/>
            <person name="Miyagawa K."/>
            <person name="Suzuki Y."/>
            <person name="Kubo T."/>
            <person name="Oyama M."/>
            <person name="Kohara Y."/>
            <person name="Fujiyama A."/>
            <person name="Arakawa K."/>
            <person name="Katayama T."/>
            <person name="Toyoda A."/>
            <person name="Kunieda T."/>
        </authorList>
    </citation>
    <scope>NUCLEOTIDE SEQUENCE [LARGE SCALE GENOMIC DNA]</scope>
    <source>
        <strain evidence="1 2">YOKOZUNA-1</strain>
    </source>
</reference>
<evidence type="ECO:0008006" key="3">
    <source>
        <dbReference type="Google" id="ProtNLM"/>
    </source>
</evidence>
<name>A0A1D1UJH9_RAMVA</name>
<gene>
    <name evidence="1" type="primary">RvY_02383-1</name>
    <name evidence="1" type="synonym">RvY_02383.1</name>
    <name evidence="1" type="ORF">RvY_02383</name>
</gene>
<proteinExistence type="predicted"/>
<keyword evidence="2" id="KW-1185">Reference proteome</keyword>
<dbReference type="EMBL" id="BDGG01000001">
    <property type="protein sequence ID" value="GAU89884.1"/>
    <property type="molecule type" value="Genomic_DNA"/>
</dbReference>
<accession>A0A1D1UJH9</accession>
<dbReference type="AlphaFoldDB" id="A0A1D1UJH9"/>